<dbReference type="InParanoid" id="A0A0J6ZM72"/>
<evidence type="ECO:0000256" key="2">
    <source>
        <dbReference type="ARBA" id="ARBA00022857"/>
    </source>
</evidence>
<dbReference type="InterPro" id="IPR023210">
    <property type="entry name" value="NADP_OxRdtase_dom"/>
</dbReference>
<dbReference type="Pfam" id="PF00248">
    <property type="entry name" value="Aldo_ket_red"/>
    <property type="match status" value="1"/>
</dbReference>
<evidence type="ECO:0000259" key="7">
    <source>
        <dbReference type="Pfam" id="PF00248"/>
    </source>
</evidence>
<dbReference type="PRINTS" id="PR00069">
    <property type="entry name" value="ALDKETRDTASE"/>
</dbReference>
<evidence type="ECO:0000256" key="1">
    <source>
        <dbReference type="ARBA" id="ARBA00007905"/>
    </source>
</evidence>
<dbReference type="InterPro" id="IPR018170">
    <property type="entry name" value="Aldo/ket_reductase_CS"/>
</dbReference>
<dbReference type="CDD" id="cd19071">
    <property type="entry name" value="AKR_AKR1-5-like"/>
    <property type="match status" value="1"/>
</dbReference>
<sequence>MYDVTLQNGVSMPVLGLGVYKTRTMEEMQHAVDSAVDAGYRSFDTAQMYQNEELLGAALAHASISRNDMFITSKIDLPNMSRDGVAISFAESLKKLQTVYLDLLLVHWPGQQPLRLQEVWAAIEDLYDQKKVRAIGVCNCTEKHLDWIRETCRILPMVNQIERQPLLNQKVLFSYCRRLGIQTEAWSPLLRGNFNIPEIVSLTDKYHKTAAQIILRWDIQSGYVVIPKSVHRERIFENAGIFDFMLAEEDMALIDSLDTGYTTGWDLDTFEY</sequence>
<dbReference type="InterPro" id="IPR020471">
    <property type="entry name" value="AKR"/>
</dbReference>
<proteinExistence type="inferred from homology"/>
<dbReference type="OrthoDB" id="9804790at2"/>
<dbReference type="PROSITE" id="PS00798">
    <property type="entry name" value="ALDOKETO_REDUCTASE_1"/>
    <property type="match status" value="1"/>
</dbReference>
<comment type="similarity">
    <text evidence="1">Belongs to the aldo/keto reductase family.</text>
</comment>
<dbReference type="SUPFAM" id="SSF51430">
    <property type="entry name" value="NAD(P)-linked oxidoreductase"/>
    <property type="match status" value="1"/>
</dbReference>
<dbReference type="PANTHER" id="PTHR43827:SF3">
    <property type="entry name" value="NADP-DEPENDENT OXIDOREDUCTASE DOMAIN-CONTAINING PROTEIN"/>
    <property type="match status" value="1"/>
</dbReference>
<dbReference type="GO" id="GO:0016616">
    <property type="term" value="F:oxidoreductase activity, acting on the CH-OH group of donors, NAD or NADP as acceptor"/>
    <property type="evidence" value="ECO:0007669"/>
    <property type="project" value="UniProtKB-ARBA"/>
</dbReference>
<gene>
    <name evidence="8" type="ORF">AB840_10400</name>
</gene>
<evidence type="ECO:0000256" key="6">
    <source>
        <dbReference type="PIRSR" id="PIRSR000097-3"/>
    </source>
</evidence>
<dbReference type="EMBL" id="LEKT01000037">
    <property type="protein sequence ID" value="KMO85991.1"/>
    <property type="molecule type" value="Genomic_DNA"/>
</dbReference>
<feature type="binding site" evidence="5">
    <location>
        <position position="107"/>
    </location>
    <ligand>
        <name>substrate</name>
    </ligand>
</feature>
<comment type="caution">
    <text evidence="8">The sequence shown here is derived from an EMBL/GenBank/DDBJ whole genome shotgun (WGS) entry which is preliminary data.</text>
</comment>
<feature type="site" description="Lowers pKa of active site Tyr" evidence="6">
    <location>
        <position position="74"/>
    </location>
</feature>
<reference evidence="8 9" key="1">
    <citation type="submission" date="2015-06" db="EMBL/GenBank/DDBJ databases">
        <title>Draft genome sequence of beer spoilage bacterium Megasphaera cerevisiae type strain 20462.</title>
        <authorList>
            <person name="Kutumbaka K."/>
            <person name="Pasmowitz J."/>
            <person name="Mategko J."/>
            <person name="Reyes D."/>
            <person name="Friedrich A."/>
            <person name="Han S."/>
            <person name="Martens-Habbena W."/>
            <person name="Neal-McKinney J."/>
            <person name="Janagama H.K."/>
            <person name="Nadala C."/>
            <person name="Samadpour M."/>
        </authorList>
    </citation>
    <scope>NUCLEOTIDE SEQUENCE [LARGE SCALE GENOMIC DNA]</scope>
    <source>
        <strain evidence="8 9">DSM 20462</strain>
    </source>
</reference>
<dbReference type="AlphaFoldDB" id="A0A0J6ZM72"/>
<feature type="active site" description="Proton donor" evidence="4">
    <location>
        <position position="49"/>
    </location>
</feature>
<organism evidence="8 9">
    <name type="scientific">Megasphaera cerevisiae DSM 20462</name>
    <dbReference type="NCBI Taxonomy" id="1122219"/>
    <lineage>
        <taxon>Bacteria</taxon>
        <taxon>Bacillati</taxon>
        <taxon>Bacillota</taxon>
        <taxon>Negativicutes</taxon>
        <taxon>Veillonellales</taxon>
        <taxon>Veillonellaceae</taxon>
        <taxon>Megasphaera</taxon>
    </lineage>
</organism>
<keyword evidence="9" id="KW-1185">Reference proteome</keyword>
<dbReference type="FunFam" id="3.20.20.100:FF:000015">
    <property type="entry name" value="Oxidoreductase, aldo/keto reductase family"/>
    <property type="match status" value="1"/>
</dbReference>
<dbReference type="PROSITE" id="PS00063">
    <property type="entry name" value="ALDOKETO_REDUCTASE_3"/>
    <property type="match status" value="1"/>
</dbReference>
<keyword evidence="2" id="KW-0521">NADP</keyword>
<dbReference type="RefSeq" id="WP_048514782.1">
    <property type="nucleotide sequence ID" value="NZ_FUXD01000012.1"/>
</dbReference>
<dbReference type="InterPro" id="IPR036812">
    <property type="entry name" value="NAD(P)_OxRdtase_dom_sf"/>
</dbReference>
<evidence type="ECO:0000313" key="8">
    <source>
        <dbReference type="EMBL" id="KMO85991.1"/>
    </source>
</evidence>
<accession>A0A0J6ZM72</accession>
<evidence type="ECO:0000256" key="4">
    <source>
        <dbReference type="PIRSR" id="PIRSR000097-1"/>
    </source>
</evidence>
<dbReference type="PANTHER" id="PTHR43827">
    <property type="entry name" value="2,5-DIKETO-D-GLUCONIC ACID REDUCTASE"/>
    <property type="match status" value="1"/>
</dbReference>
<protein>
    <submittedName>
        <fullName evidence="8">Glyoxal reductase</fullName>
    </submittedName>
</protein>
<dbReference type="PIRSF" id="PIRSF000097">
    <property type="entry name" value="AKR"/>
    <property type="match status" value="1"/>
</dbReference>
<dbReference type="PATRIC" id="fig|1122219.3.peg.1924"/>
<dbReference type="STRING" id="39029.BSR42_02005"/>
<keyword evidence="3" id="KW-0560">Oxidoreductase</keyword>
<evidence type="ECO:0000256" key="5">
    <source>
        <dbReference type="PIRSR" id="PIRSR000097-2"/>
    </source>
</evidence>
<name>A0A0J6ZM72_9FIRM</name>
<evidence type="ECO:0000313" key="9">
    <source>
        <dbReference type="Proteomes" id="UP000036503"/>
    </source>
</evidence>
<dbReference type="Gene3D" id="3.20.20.100">
    <property type="entry name" value="NADP-dependent oxidoreductase domain"/>
    <property type="match status" value="1"/>
</dbReference>
<dbReference type="Proteomes" id="UP000036503">
    <property type="component" value="Unassembled WGS sequence"/>
</dbReference>
<feature type="domain" description="NADP-dependent oxidoreductase" evidence="7">
    <location>
        <begin position="22"/>
        <end position="258"/>
    </location>
</feature>
<evidence type="ECO:0000256" key="3">
    <source>
        <dbReference type="ARBA" id="ARBA00023002"/>
    </source>
</evidence>